<dbReference type="AlphaFoldDB" id="A0A4R3MR02"/>
<evidence type="ECO:0000259" key="1">
    <source>
        <dbReference type="Pfam" id="PF13472"/>
    </source>
</evidence>
<accession>A0A4R3MR02</accession>
<dbReference type="InterPro" id="IPR013830">
    <property type="entry name" value="SGNH_hydro"/>
</dbReference>
<feature type="domain" description="SGNH hydrolase-type esterase" evidence="1">
    <location>
        <begin position="163"/>
        <end position="327"/>
    </location>
</feature>
<dbReference type="InterPro" id="IPR051532">
    <property type="entry name" value="Ester_Hydrolysis_Enzymes"/>
</dbReference>
<dbReference type="Gene3D" id="3.40.50.1110">
    <property type="entry name" value="SGNH hydrolase"/>
    <property type="match status" value="1"/>
</dbReference>
<gene>
    <name evidence="2" type="ORF">EDC18_102375</name>
</gene>
<dbReference type="OrthoDB" id="2536002at2"/>
<evidence type="ECO:0000313" key="2">
    <source>
        <dbReference type="EMBL" id="TCT16356.1"/>
    </source>
</evidence>
<dbReference type="Pfam" id="PF13472">
    <property type="entry name" value="Lipase_GDSL_2"/>
    <property type="match status" value="1"/>
</dbReference>
<proteinExistence type="predicted"/>
<dbReference type="PANTHER" id="PTHR30383:SF29">
    <property type="entry name" value="SGNH HYDROLASE-TYPE ESTERASE DOMAIN-CONTAINING PROTEIN"/>
    <property type="match status" value="1"/>
</dbReference>
<reference evidence="2 3" key="1">
    <citation type="submission" date="2019-03" db="EMBL/GenBank/DDBJ databases">
        <title>Genomic Encyclopedia of Type Strains, Phase IV (KMG-IV): sequencing the most valuable type-strain genomes for metagenomic binning, comparative biology and taxonomic classification.</title>
        <authorList>
            <person name="Goeker M."/>
        </authorList>
    </citation>
    <scope>NUCLEOTIDE SEQUENCE [LARGE SCALE GENOMIC DNA]</scope>
    <source>
        <strain evidence="2 3">DSM 24629</strain>
    </source>
</reference>
<comment type="caution">
    <text evidence="2">The sequence shown here is derived from an EMBL/GenBank/DDBJ whole genome shotgun (WGS) entry which is preliminary data.</text>
</comment>
<evidence type="ECO:0000313" key="3">
    <source>
        <dbReference type="Proteomes" id="UP000294902"/>
    </source>
</evidence>
<organism evidence="2 3">
    <name type="scientific">Natranaerovirga pectinivora</name>
    <dbReference type="NCBI Taxonomy" id="682400"/>
    <lineage>
        <taxon>Bacteria</taxon>
        <taxon>Bacillati</taxon>
        <taxon>Bacillota</taxon>
        <taxon>Clostridia</taxon>
        <taxon>Lachnospirales</taxon>
        <taxon>Natranaerovirgaceae</taxon>
        <taxon>Natranaerovirga</taxon>
    </lineage>
</organism>
<dbReference type="Proteomes" id="UP000294902">
    <property type="component" value="Unassembled WGS sequence"/>
</dbReference>
<name>A0A4R3MR02_9FIRM</name>
<sequence>MIYDNLEFHNVMELQKKDGFSGLRLQRFPEEIRYSLGYEDDKRGRIASQTSTGCEVRFVTDSKKIRLYLSALDGDGEVLVYNGNFYYGKYTLKSGVITTIHLEADERFEEVNPEILQGYSFSHKVWRIAMNRGFSAVYHGIDVCGCTIRPPKENEVPKLRWLAYGSSITHGVESISHNNSYVEQAAKRLGVDVLCNGISGACLCEKEVADYMATRNDWDFITLELGVNMRVHFEPEEFEKRARYIIKKVIENNPDKPVIIITIFPNRSLYLKQPDKIYYRNIEYNKILNEIHREFNANNLHIIQGDSILTNFSGLSSDLLHPSDDGHILMGENLAKKLKEIIAN</sequence>
<keyword evidence="3" id="KW-1185">Reference proteome</keyword>
<dbReference type="EMBL" id="SMAL01000002">
    <property type="protein sequence ID" value="TCT16356.1"/>
    <property type="molecule type" value="Genomic_DNA"/>
</dbReference>
<dbReference type="PANTHER" id="PTHR30383">
    <property type="entry name" value="THIOESTERASE 1/PROTEASE 1/LYSOPHOSPHOLIPASE L1"/>
    <property type="match status" value="1"/>
</dbReference>
<dbReference type="InterPro" id="IPR036514">
    <property type="entry name" value="SGNH_hydro_sf"/>
</dbReference>
<dbReference type="RefSeq" id="WP_132250692.1">
    <property type="nucleotide sequence ID" value="NZ_SMAL01000002.1"/>
</dbReference>
<protein>
    <submittedName>
        <fullName evidence="2">Lysophospholipase L1-like esterase</fullName>
    </submittedName>
</protein>
<dbReference type="SUPFAM" id="SSF52266">
    <property type="entry name" value="SGNH hydrolase"/>
    <property type="match status" value="1"/>
</dbReference>